<accession>A0A0A8XSE1</accession>
<organism evidence="1">
    <name type="scientific">Arundo donax</name>
    <name type="common">Giant reed</name>
    <name type="synonym">Donax arundinaceus</name>
    <dbReference type="NCBI Taxonomy" id="35708"/>
    <lineage>
        <taxon>Eukaryota</taxon>
        <taxon>Viridiplantae</taxon>
        <taxon>Streptophyta</taxon>
        <taxon>Embryophyta</taxon>
        <taxon>Tracheophyta</taxon>
        <taxon>Spermatophyta</taxon>
        <taxon>Magnoliopsida</taxon>
        <taxon>Liliopsida</taxon>
        <taxon>Poales</taxon>
        <taxon>Poaceae</taxon>
        <taxon>PACMAD clade</taxon>
        <taxon>Arundinoideae</taxon>
        <taxon>Arundineae</taxon>
        <taxon>Arundo</taxon>
    </lineage>
</organism>
<sequence>MTKKKQLLGRLSIIRYMPKCHPTSRSSNLHFHNQTSFWSGARSRHFNCLQHDTKIRIRGPSKTGLLALRSSWFNNKQHTQKKLMPQD</sequence>
<reference evidence="1" key="1">
    <citation type="submission" date="2014-09" db="EMBL/GenBank/DDBJ databases">
        <authorList>
            <person name="Magalhaes I.L.F."/>
            <person name="Oliveira U."/>
            <person name="Santos F.R."/>
            <person name="Vidigal T.H.D.A."/>
            <person name="Brescovit A.D."/>
            <person name="Santos A.J."/>
        </authorList>
    </citation>
    <scope>NUCLEOTIDE SEQUENCE</scope>
    <source>
        <tissue evidence="1">Shoot tissue taken approximately 20 cm above the soil surface</tissue>
    </source>
</reference>
<proteinExistence type="predicted"/>
<protein>
    <submittedName>
        <fullName evidence="1">Uncharacterized protein</fullName>
    </submittedName>
</protein>
<evidence type="ECO:0000313" key="1">
    <source>
        <dbReference type="EMBL" id="JAD15673.1"/>
    </source>
</evidence>
<dbReference type="EMBL" id="GBRH01282222">
    <property type="protein sequence ID" value="JAD15673.1"/>
    <property type="molecule type" value="Transcribed_RNA"/>
</dbReference>
<dbReference type="AlphaFoldDB" id="A0A0A8XSE1"/>
<reference evidence="1" key="2">
    <citation type="journal article" date="2015" name="Data Brief">
        <title>Shoot transcriptome of the giant reed, Arundo donax.</title>
        <authorList>
            <person name="Barrero R.A."/>
            <person name="Guerrero F.D."/>
            <person name="Moolhuijzen P."/>
            <person name="Goolsby J.A."/>
            <person name="Tidwell J."/>
            <person name="Bellgard S.E."/>
            <person name="Bellgard M.I."/>
        </authorList>
    </citation>
    <scope>NUCLEOTIDE SEQUENCE</scope>
    <source>
        <tissue evidence="1">Shoot tissue taken approximately 20 cm above the soil surface</tissue>
    </source>
</reference>
<name>A0A0A8XSE1_ARUDO</name>